<keyword evidence="1" id="KW-0175">Coiled coil</keyword>
<keyword evidence="2" id="KW-1133">Transmembrane helix</keyword>
<organism evidence="3 4">
    <name type="scientific">Paucilactobacillus hokkaidonensis JCM 18461</name>
    <dbReference type="NCBI Taxonomy" id="1291742"/>
    <lineage>
        <taxon>Bacteria</taxon>
        <taxon>Bacillati</taxon>
        <taxon>Bacillota</taxon>
        <taxon>Bacilli</taxon>
        <taxon>Lactobacillales</taxon>
        <taxon>Lactobacillaceae</taxon>
        <taxon>Paucilactobacillus</taxon>
    </lineage>
</organism>
<evidence type="ECO:0000313" key="4">
    <source>
        <dbReference type="Proteomes" id="UP000031620"/>
    </source>
</evidence>
<keyword evidence="2" id="KW-0812">Transmembrane</keyword>
<accession>A0A0A1GYE6</accession>
<dbReference type="AlphaFoldDB" id="A0A0A1GYE6"/>
<dbReference type="STRING" id="1291742.LOOC260_114080"/>
<gene>
    <name evidence="3" type="ORF">LOOC260_114080</name>
</gene>
<evidence type="ECO:0000256" key="2">
    <source>
        <dbReference type="SAM" id="Phobius"/>
    </source>
</evidence>
<dbReference type="RefSeq" id="WP_041093935.1">
    <property type="nucleotide sequence ID" value="NZ_AP014680.1"/>
</dbReference>
<protein>
    <submittedName>
        <fullName evidence="3">Uncharacterized protein</fullName>
    </submittedName>
</protein>
<reference evidence="3 4" key="1">
    <citation type="submission" date="2014-11" db="EMBL/GenBank/DDBJ databases">
        <title>Complete genome sequence and analysis of Lactobacillus hokkaidonensis LOOC260T.</title>
        <authorList>
            <person name="Tanizawa Y."/>
            <person name="Tohno M."/>
            <person name="Kaminuma E."/>
            <person name="Nakamura Y."/>
            <person name="Arita M."/>
        </authorList>
    </citation>
    <scope>NUCLEOTIDE SEQUENCE [LARGE SCALE GENOMIC DNA]</scope>
    <source>
        <strain evidence="3 4">LOOC260</strain>
    </source>
</reference>
<keyword evidence="2" id="KW-0472">Membrane</keyword>
<dbReference type="KEGG" id="lho:LOOC260_114080"/>
<dbReference type="Proteomes" id="UP000031620">
    <property type="component" value="Chromosome"/>
</dbReference>
<sequence length="71" mass="8304">MDSNTHDVLVAFAPYISVIIGGLVSWFSFLESKRKTKHDELSDLYDKTATDNERLRKENESLRKERDKDED</sequence>
<feature type="transmembrane region" description="Helical" evidence="2">
    <location>
        <begin position="12"/>
        <end position="30"/>
    </location>
</feature>
<feature type="coiled-coil region" evidence="1">
    <location>
        <begin position="38"/>
        <end position="65"/>
    </location>
</feature>
<evidence type="ECO:0000313" key="3">
    <source>
        <dbReference type="EMBL" id="BAP85944.1"/>
    </source>
</evidence>
<dbReference type="EMBL" id="AP014680">
    <property type="protein sequence ID" value="BAP85944.1"/>
    <property type="molecule type" value="Genomic_DNA"/>
</dbReference>
<proteinExistence type="predicted"/>
<evidence type="ECO:0000256" key="1">
    <source>
        <dbReference type="SAM" id="Coils"/>
    </source>
</evidence>
<name>A0A0A1GYE6_9LACO</name>
<dbReference type="HOGENOM" id="CLU_202496_0_0_9"/>